<feature type="region of interest" description="Disordered" evidence="1">
    <location>
        <begin position="288"/>
        <end position="312"/>
    </location>
</feature>
<dbReference type="SUPFAM" id="SSF109998">
    <property type="entry name" value="Triger factor/SurA peptide-binding domain-like"/>
    <property type="match status" value="1"/>
</dbReference>
<dbReference type="InterPro" id="IPR000297">
    <property type="entry name" value="PPIase_PpiC"/>
</dbReference>
<dbReference type="GO" id="GO:0003755">
    <property type="term" value="F:peptidyl-prolyl cis-trans isomerase activity"/>
    <property type="evidence" value="ECO:0007669"/>
    <property type="project" value="UniProtKB-EC"/>
</dbReference>
<gene>
    <name evidence="3" type="ORF">KEF85_11795</name>
</gene>
<accession>A0A975MLD3</accession>
<protein>
    <submittedName>
        <fullName evidence="3">EpsD family peptidyl-prolyl cis-trans isomerase</fullName>
        <ecNumber evidence="3">5.2.1.8</ecNumber>
    </submittedName>
</protein>
<reference evidence="3" key="1">
    <citation type="submission" date="2021-04" db="EMBL/GenBank/DDBJ databases">
        <title>Draft genome sequence data of methanotrophic Methylovulum sp. strain S1L and Methylomonas sp. strain S2AM isolated from boreal lake water columns.</title>
        <authorList>
            <person name="Rissanen A.J."/>
            <person name="Mangayil R."/>
            <person name="Svenning M.M."/>
            <person name="Khanongnuch R."/>
        </authorList>
    </citation>
    <scope>NUCLEOTIDE SEQUENCE</scope>
    <source>
        <strain evidence="3">S2AM</strain>
    </source>
</reference>
<proteinExistence type="predicted"/>
<feature type="domain" description="PpiC" evidence="2">
    <location>
        <begin position="120"/>
        <end position="228"/>
    </location>
</feature>
<evidence type="ECO:0000256" key="1">
    <source>
        <dbReference type="SAM" id="MobiDB-lite"/>
    </source>
</evidence>
<name>A0A975MLD3_9GAMM</name>
<evidence type="ECO:0000313" key="3">
    <source>
        <dbReference type="EMBL" id="QWF70033.1"/>
    </source>
</evidence>
<dbReference type="Proteomes" id="UP000676649">
    <property type="component" value="Chromosome"/>
</dbReference>
<dbReference type="EC" id="5.2.1.8" evidence="3"/>
<keyword evidence="3" id="KW-0413">Isomerase</keyword>
<dbReference type="InterPro" id="IPR027304">
    <property type="entry name" value="Trigger_fact/SurA_dom_sf"/>
</dbReference>
<dbReference type="KEGG" id="mpad:KEF85_11795"/>
<evidence type="ECO:0000313" key="4">
    <source>
        <dbReference type="Proteomes" id="UP000676649"/>
    </source>
</evidence>
<evidence type="ECO:0000259" key="2">
    <source>
        <dbReference type="Pfam" id="PF13145"/>
    </source>
</evidence>
<feature type="compositionally biased region" description="Basic and acidic residues" evidence="1">
    <location>
        <begin position="290"/>
        <end position="301"/>
    </location>
</feature>
<keyword evidence="4" id="KW-1185">Reference proteome</keyword>
<dbReference type="EMBL" id="CP073754">
    <property type="protein sequence ID" value="QWF70033.1"/>
    <property type="molecule type" value="Genomic_DNA"/>
</dbReference>
<dbReference type="RefSeq" id="WP_215580810.1">
    <property type="nucleotide sequence ID" value="NZ_CP073754.1"/>
</dbReference>
<sequence>MKSDVSKILGILSLVVLNACGNHDSASNSGQVIAKVNNEEISYHQLNFLLSRTPGLNQDNVLNAKKNIAHTLVDQSLLYQKAMEEKLDADPKIMLALEQAKREILAESWLQKTANNYPKPTAQDIDQYYYDHPELFAKHKTFKLKELIIKDSADKEVLIDKFLVDDKFIDDLVKNLENNKIAFQTKNSVQGAETLPLEQLNKISRLTQGQYISTKKDGSYWIVSVLAFSEENIEKNKAQPYIEVFLSNQRKKALAEKALNNLREKAKIEYIGDFASIMSDKSLSPVNEIEADKPKTEKNDSNKAIQQGIKGL</sequence>
<dbReference type="Gene3D" id="1.10.8.1040">
    <property type="match status" value="1"/>
</dbReference>
<dbReference type="NCBIfam" id="TIGR02925">
    <property type="entry name" value="cis_trans_EpsD"/>
    <property type="match status" value="1"/>
</dbReference>
<dbReference type="InterPro" id="IPR014274">
    <property type="entry name" value="PPIase_EpsD"/>
</dbReference>
<dbReference type="Pfam" id="PF13145">
    <property type="entry name" value="Rotamase_2"/>
    <property type="match status" value="1"/>
</dbReference>
<organism evidence="3 4">
    <name type="scientific">Methylomonas paludis</name>
    <dbReference type="NCBI Taxonomy" id="1173101"/>
    <lineage>
        <taxon>Bacteria</taxon>
        <taxon>Pseudomonadati</taxon>
        <taxon>Pseudomonadota</taxon>
        <taxon>Gammaproteobacteria</taxon>
        <taxon>Methylococcales</taxon>
        <taxon>Methylococcaceae</taxon>
        <taxon>Methylomonas</taxon>
    </lineage>
</organism>
<dbReference type="AlphaFoldDB" id="A0A975MLD3"/>